<dbReference type="Proteomes" id="UP000758603">
    <property type="component" value="Unassembled WGS sequence"/>
</dbReference>
<protein>
    <submittedName>
        <fullName evidence="2">Uncharacterized protein</fullName>
    </submittedName>
</protein>
<proteinExistence type="predicted"/>
<organism evidence="2 3">
    <name type="scientific">Truncatella angustata</name>
    <dbReference type="NCBI Taxonomy" id="152316"/>
    <lineage>
        <taxon>Eukaryota</taxon>
        <taxon>Fungi</taxon>
        <taxon>Dikarya</taxon>
        <taxon>Ascomycota</taxon>
        <taxon>Pezizomycotina</taxon>
        <taxon>Sordariomycetes</taxon>
        <taxon>Xylariomycetidae</taxon>
        <taxon>Amphisphaeriales</taxon>
        <taxon>Sporocadaceae</taxon>
        <taxon>Truncatella</taxon>
    </lineage>
</organism>
<dbReference type="EMBL" id="JAGPXC010000011">
    <property type="protein sequence ID" value="KAH6645438.1"/>
    <property type="molecule type" value="Genomic_DNA"/>
</dbReference>
<keyword evidence="3" id="KW-1185">Reference proteome</keyword>
<dbReference type="PANTHER" id="PTHR38846">
    <property type="entry name" value="C3H1-TYPE DOMAIN-CONTAINING PROTEIN"/>
    <property type="match status" value="1"/>
</dbReference>
<sequence length="131" mass="15019">MAGSLVIQSQALHGSREGPTEDEELKGYQYLYREVQIIPGDSISDCKRALKKQLINTVDLIDTRHIGRDVEVWQDFEAFRHYTLQDKHKISIAEAKEGGGYLESLFQKLRGTRKRGKRDGAKAKVHFWPGY</sequence>
<reference evidence="2" key="1">
    <citation type="journal article" date="2021" name="Nat. Commun.">
        <title>Genetic determinants of endophytism in the Arabidopsis root mycobiome.</title>
        <authorList>
            <person name="Mesny F."/>
            <person name="Miyauchi S."/>
            <person name="Thiergart T."/>
            <person name="Pickel B."/>
            <person name="Atanasova L."/>
            <person name="Karlsson M."/>
            <person name="Huettel B."/>
            <person name="Barry K.W."/>
            <person name="Haridas S."/>
            <person name="Chen C."/>
            <person name="Bauer D."/>
            <person name="Andreopoulos W."/>
            <person name="Pangilinan J."/>
            <person name="LaButti K."/>
            <person name="Riley R."/>
            <person name="Lipzen A."/>
            <person name="Clum A."/>
            <person name="Drula E."/>
            <person name="Henrissat B."/>
            <person name="Kohler A."/>
            <person name="Grigoriev I.V."/>
            <person name="Martin F.M."/>
            <person name="Hacquard S."/>
        </authorList>
    </citation>
    <scope>NUCLEOTIDE SEQUENCE</scope>
    <source>
        <strain evidence="2">MPI-SDFR-AT-0073</strain>
    </source>
</reference>
<name>A0A9P8RG96_9PEZI</name>
<dbReference type="RefSeq" id="XP_045951952.1">
    <property type="nucleotide sequence ID" value="XM_046108391.1"/>
</dbReference>
<dbReference type="GeneID" id="70137282"/>
<evidence type="ECO:0000256" key="1">
    <source>
        <dbReference type="SAM" id="MobiDB-lite"/>
    </source>
</evidence>
<gene>
    <name evidence="2" type="ORF">BKA67DRAFT_664514</name>
</gene>
<accession>A0A9P8RG96</accession>
<evidence type="ECO:0000313" key="2">
    <source>
        <dbReference type="EMBL" id="KAH6645438.1"/>
    </source>
</evidence>
<evidence type="ECO:0000313" key="3">
    <source>
        <dbReference type="Proteomes" id="UP000758603"/>
    </source>
</evidence>
<dbReference type="AlphaFoldDB" id="A0A9P8RG96"/>
<feature type="region of interest" description="Disordered" evidence="1">
    <location>
        <begin position="1"/>
        <end position="21"/>
    </location>
</feature>
<feature type="compositionally biased region" description="Polar residues" evidence="1">
    <location>
        <begin position="1"/>
        <end position="12"/>
    </location>
</feature>
<dbReference type="OrthoDB" id="6105938at2759"/>
<comment type="caution">
    <text evidence="2">The sequence shown here is derived from an EMBL/GenBank/DDBJ whole genome shotgun (WGS) entry which is preliminary data.</text>
</comment>
<dbReference type="PANTHER" id="PTHR38846:SF1">
    <property type="entry name" value="C3H1-TYPE DOMAIN-CONTAINING PROTEIN"/>
    <property type="match status" value="1"/>
</dbReference>